<dbReference type="Proteomes" id="UP001596242">
    <property type="component" value="Unassembled WGS sequence"/>
</dbReference>
<reference evidence="4" key="1">
    <citation type="journal article" date="2019" name="Int. J. Syst. Evol. Microbiol.">
        <title>The Global Catalogue of Microorganisms (GCM) 10K type strain sequencing project: providing services to taxonomists for standard genome sequencing and annotation.</title>
        <authorList>
            <consortium name="The Broad Institute Genomics Platform"/>
            <consortium name="The Broad Institute Genome Sequencing Center for Infectious Disease"/>
            <person name="Wu L."/>
            <person name="Ma J."/>
        </authorList>
    </citation>
    <scope>NUCLEOTIDE SEQUENCE [LARGE SCALE GENOMIC DNA]</scope>
    <source>
        <strain evidence="4">JCM 12763</strain>
    </source>
</reference>
<keyword evidence="4" id="KW-1185">Reference proteome</keyword>
<dbReference type="SUPFAM" id="SSF53098">
    <property type="entry name" value="Ribonuclease H-like"/>
    <property type="match status" value="1"/>
</dbReference>
<dbReference type="EMBL" id="JBHSPT010000045">
    <property type="protein sequence ID" value="MFC6057611.1"/>
    <property type="molecule type" value="Genomic_DNA"/>
</dbReference>
<dbReference type="RefSeq" id="WP_386399504.1">
    <property type="nucleotide sequence ID" value="NZ_JBHSPT010000045.1"/>
</dbReference>
<evidence type="ECO:0000313" key="3">
    <source>
        <dbReference type="EMBL" id="MFC6057611.1"/>
    </source>
</evidence>
<sequence>MSSSSSSLRTPVTAFPVLGGRHDVTGADRGSRRGEYTIGPQDPNHCPGRARRPGRAGSTSPSSWMRTRVGSWAGRPPSTRAPTCRWTRWRWPCGGRRSRRTPASFVQVERAVFQWVAWYNGERLHSAMGYVPPDEYEQAYWASLEEAPQTA</sequence>
<feature type="compositionally biased region" description="Basic and acidic residues" evidence="1">
    <location>
        <begin position="20"/>
        <end position="35"/>
    </location>
</feature>
<feature type="region of interest" description="Disordered" evidence="1">
    <location>
        <begin position="1"/>
        <end position="82"/>
    </location>
</feature>
<organism evidence="3 4">
    <name type="scientific">Streptomyces pratens</name>
    <dbReference type="NCBI Taxonomy" id="887456"/>
    <lineage>
        <taxon>Bacteria</taxon>
        <taxon>Bacillati</taxon>
        <taxon>Actinomycetota</taxon>
        <taxon>Actinomycetes</taxon>
        <taxon>Kitasatosporales</taxon>
        <taxon>Streptomycetaceae</taxon>
        <taxon>Streptomyces</taxon>
    </lineage>
</organism>
<proteinExistence type="predicted"/>
<dbReference type="InterPro" id="IPR012337">
    <property type="entry name" value="RNaseH-like_sf"/>
</dbReference>
<evidence type="ECO:0000259" key="2">
    <source>
        <dbReference type="Pfam" id="PF13683"/>
    </source>
</evidence>
<accession>A0ABW1M2J4</accession>
<gene>
    <name evidence="3" type="ORF">ACFP50_19760</name>
</gene>
<evidence type="ECO:0000256" key="1">
    <source>
        <dbReference type="SAM" id="MobiDB-lite"/>
    </source>
</evidence>
<comment type="caution">
    <text evidence="3">The sequence shown here is derived from an EMBL/GenBank/DDBJ whole genome shotgun (WGS) entry which is preliminary data.</text>
</comment>
<dbReference type="Pfam" id="PF13683">
    <property type="entry name" value="rve_3"/>
    <property type="match status" value="1"/>
</dbReference>
<name>A0ABW1M2J4_9ACTN</name>
<protein>
    <submittedName>
        <fullName evidence="3">Integrase core domain-containing protein</fullName>
    </submittedName>
</protein>
<evidence type="ECO:0000313" key="4">
    <source>
        <dbReference type="Proteomes" id="UP001596242"/>
    </source>
</evidence>
<dbReference type="InterPro" id="IPR001584">
    <property type="entry name" value="Integrase_cat-core"/>
</dbReference>
<feature type="domain" description="Integrase catalytic" evidence="2">
    <location>
        <begin position="103"/>
        <end position="133"/>
    </location>
</feature>